<dbReference type="STRING" id="154538.A0A1M2VLP3"/>
<feature type="domain" description="BTB" evidence="1">
    <location>
        <begin position="52"/>
        <end position="120"/>
    </location>
</feature>
<evidence type="ECO:0000313" key="2">
    <source>
        <dbReference type="EMBL" id="OJT08534.1"/>
    </source>
</evidence>
<comment type="caution">
    <text evidence="2">The sequence shown here is derived from an EMBL/GenBank/DDBJ whole genome shotgun (WGS) entry which is preliminary data.</text>
</comment>
<dbReference type="InterPro" id="IPR000210">
    <property type="entry name" value="BTB/POZ_dom"/>
</dbReference>
<dbReference type="AlphaFoldDB" id="A0A1M2VLP3"/>
<protein>
    <recommendedName>
        <fullName evidence="1">BTB domain-containing protein</fullName>
    </recommendedName>
</protein>
<keyword evidence="3" id="KW-1185">Reference proteome</keyword>
<sequence length="120" mass="13408">MSGERPCKRTRREDIPPNVVAAVDCRAESITATDALAKPGPTRDKDVWLSTGNLIIVASGRVAFRIFRGLLAIKSEVFRGLFELPPPPDHEKMDGCPVVELSDSPDDLKHLFLVMYYRKK</sequence>
<evidence type="ECO:0000313" key="3">
    <source>
        <dbReference type="Proteomes" id="UP000184267"/>
    </source>
</evidence>
<accession>A0A1M2VLP3</accession>
<name>A0A1M2VLP3_TRAPU</name>
<evidence type="ECO:0000259" key="1">
    <source>
        <dbReference type="PROSITE" id="PS50097"/>
    </source>
</evidence>
<dbReference type="EMBL" id="MNAD01001030">
    <property type="protein sequence ID" value="OJT08534.1"/>
    <property type="molecule type" value="Genomic_DNA"/>
</dbReference>
<dbReference type="OrthoDB" id="2800059at2759"/>
<gene>
    <name evidence="2" type="ORF">TRAPUB_540</name>
</gene>
<proteinExistence type="predicted"/>
<reference evidence="2 3" key="1">
    <citation type="submission" date="2016-10" db="EMBL/GenBank/DDBJ databases">
        <title>Genome sequence of the basidiomycete white-rot fungus Trametes pubescens.</title>
        <authorList>
            <person name="Makela M.R."/>
            <person name="Granchi Z."/>
            <person name="Peng M."/>
            <person name="De Vries R.P."/>
            <person name="Grigoriev I."/>
            <person name="Riley R."/>
            <person name="Hilden K."/>
        </authorList>
    </citation>
    <scope>NUCLEOTIDE SEQUENCE [LARGE SCALE GENOMIC DNA]</scope>
    <source>
        <strain evidence="2 3">FBCC735</strain>
    </source>
</reference>
<dbReference type="PROSITE" id="PS50097">
    <property type="entry name" value="BTB"/>
    <property type="match status" value="1"/>
</dbReference>
<dbReference type="Proteomes" id="UP000184267">
    <property type="component" value="Unassembled WGS sequence"/>
</dbReference>
<organism evidence="2 3">
    <name type="scientific">Trametes pubescens</name>
    <name type="common">White-rot fungus</name>
    <dbReference type="NCBI Taxonomy" id="154538"/>
    <lineage>
        <taxon>Eukaryota</taxon>
        <taxon>Fungi</taxon>
        <taxon>Dikarya</taxon>
        <taxon>Basidiomycota</taxon>
        <taxon>Agaricomycotina</taxon>
        <taxon>Agaricomycetes</taxon>
        <taxon>Polyporales</taxon>
        <taxon>Polyporaceae</taxon>
        <taxon>Trametes</taxon>
    </lineage>
</organism>